<evidence type="ECO:0000256" key="3">
    <source>
        <dbReference type="ARBA" id="ARBA00022676"/>
    </source>
</evidence>
<feature type="transmembrane region" description="Helical" evidence="8">
    <location>
        <begin position="41"/>
        <end position="59"/>
    </location>
</feature>
<protein>
    <recommendedName>
        <fullName evidence="11">Glycosyltransferase RgtA/B/C/D-like domain-containing protein</fullName>
    </recommendedName>
</protein>
<feature type="transmembrane region" description="Helical" evidence="8">
    <location>
        <begin position="71"/>
        <end position="90"/>
    </location>
</feature>
<evidence type="ECO:0008006" key="11">
    <source>
        <dbReference type="Google" id="ProtNLM"/>
    </source>
</evidence>
<keyword evidence="5 8" id="KW-0812">Transmembrane</keyword>
<dbReference type="InterPro" id="IPR050297">
    <property type="entry name" value="LipidA_mod_glycosyltrf_83"/>
</dbReference>
<keyword evidence="7 8" id="KW-0472">Membrane</keyword>
<keyword evidence="2" id="KW-1003">Cell membrane</keyword>
<evidence type="ECO:0000256" key="4">
    <source>
        <dbReference type="ARBA" id="ARBA00022679"/>
    </source>
</evidence>
<evidence type="ECO:0000256" key="7">
    <source>
        <dbReference type="ARBA" id="ARBA00023136"/>
    </source>
</evidence>
<dbReference type="GO" id="GO:0009103">
    <property type="term" value="P:lipopolysaccharide biosynthetic process"/>
    <property type="evidence" value="ECO:0007669"/>
    <property type="project" value="UniProtKB-ARBA"/>
</dbReference>
<feature type="transmembrane region" description="Helical" evidence="8">
    <location>
        <begin position="446"/>
        <end position="466"/>
    </location>
</feature>
<keyword evidence="6 8" id="KW-1133">Transmembrane helix</keyword>
<dbReference type="PANTHER" id="PTHR33908">
    <property type="entry name" value="MANNOSYLTRANSFERASE YKCB-RELATED"/>
    <property type="match status" value="1"/>
</dbReference>
<feature type="transmembrane region" description="Helical" evidence="8">
    <location>
        <begin position="236"/>
        <end position="257"/>
    </location>
</feature>
<feature type="transmembrane region" description="Helical" evidence="8">
    <location>
        <begin position="143"/>
        <end position="169"/>
    </location>
</feature>
<feature type="transmembrane region" description="Helical" evidence="8">
    <location>
        <begin position="9"/>
        <end position="29"/>
    </location>
</feature>
<evidence type="ECO:0000256" key="6">
    <source>
        <dbReference type="ARBA" id="ARBA00022989"/>
    </source>
</evidence>
<keyword evidence="3" id="KW-0328">Glycosyltransferase</keyword>
<dbReference type="AlphaFoldDB" id="A0A4R5NDZ0"/>
<evidence type="ECO:0000256" key="2">
    <source>
        <dbReference type="ARBA" id="ARBA00022475"/>
    </source>
</evidence>
<evidence type="ECO:0000256" key="1">
    <source>
        <dbReference type="ARBA" id="ARBA00004651"/>
    </source>
</evidence>
<dbReference type="EMBL" id="PUFN01000019">
    <property type="protein sequence ID" value="TDG71800.1"/>
    <property type="molecule type" value="Genomic_DNA"/>
</dbReference>
<gene>
    <name evidence="9" type="ORF">C5L30_002380</name>
</gene>
<keyword evidence="10" id="KW-1185">Reference proteome</keyword>
<evidence type="ECO:0000256" key="5">
    <source>
        <dbReference type="ARBA" id="ARBA00022692"/>
    </source>
</evidence>
<reference evidence="9 10" key="1">
    <citation type="journal article" date="2019" name="Appl. Microbiol. Biotechnol.">
        <title>Uncovering carbohydrate metabolism through a genotype-phenotype association study of 56 lactic acid bacteria genomes.</title>
        <authorList>
            <person name="Buron-Moles G."/>
            <person name="Chailyan A."/>
            <person name="Dolejs I."/>
            <person name="Forster J."/>
            <person name="Miks M.H."/>
        </authorList>
    </citation>
    <scope>NUCLEOTIDE SEQUENCE [LARGE SCALE GENOMIC DNA]</scope>
    <source>
        <strain evidence="9 10">ATCC 29644</strain>
    </source>
</reference>
<sequence>MQNFISKAILACVGIFTTAVLLLMALYYYQEFLFKNPLRNIIVLFIALIVIAVAGFSLMKIRTDDKNINRLVLFSMIIFFMVIALIWISLVPKTQVSDYGNFWLRLYHYDIGDPLYQTDNDYFSKYAYQTGFMYYAYLVSKVFGYNIFAIQFLNVIYQGLTLLFTYLLVDKIFNNIKMARLSVLLLMIDLDWFALNAETSNQYLGSLLYLITFYLIIQNKTWTYALAGVTLTAGCLIRPIGPVIIAGIVVFTLIYLLWKQRNYKASLKVLMTLIIYFVLFSLAGWGIKASGMNEYGLANNDPEWKFVTGLNYQSVGTYSPDMERLIDASKSRATMSKVEKAALKDEITYLNENHAWIKLFIKKTQLLWSSRTLATDGANFSMNHNQKTVDLVNYISYLGSVVLIVFSWIGSMSLFKTKFDDNLYLLLLPLMTFAVVQLIIEVQGRYRIEFLPIISVMASLGIYNTIKVLSGSKLKQKKSFNIDQID</sequence>
<dbReference type="OrthoDB" id="2787520at2"/>
<proteinExistence type="predicted"/>
<feature type="transmembrane region" description="Helical" evidence="8">
    <location>
        <begin position="190"/>
        <end position="216"/>
    </location>
</feature>
<feature type="transmembrane region" description="Helical" evidence="8">
    <location>
        <begin position="391"/>
        <end position="411"/>
    </location>
</feature>
<keyword evidence="4" id="KW-0808">Transferase</keyword>
<organism evidence="9 10">
    <name type="scientific">Companilactobacillus farciminis</name>
    <dbReference type="NCBI Taxonomy" id="1612"/>
    <lineage>
        <taxon>Bacteria</taxon>
        <taxon>Bacillati</taxon>
        <taxon>Bacillota</taxon>
        <taxon>Bacilli</taxon>
        <taxon>Lactobacillales</taxon>
        <taxon>Lactobacillaceae</taxon>
        <taxon>Companilactobacillus</taxon>
    </lineage>
</organism>
<dbReference type="Proteomes" id="UP000295257">
    <property type="component" value="Unassembled WGS sequence"/>
</dbReference>
<dbReference type="GO" id="GO:0016763">
    <property type="term" value="F:pentosyltransferase activity"/>
    <property type="evidence" value="ECO:0007669"/>
    <property type="project" value="TreeGrafter"/>
</dbReference>
<name>A0A4R5NDZ0_9LACO</name>
<dbReference type="PANTHER" id="PTHR33908:SF11">
    <property type="entry name" value="MEMBRANE PROTEIN"/>
    <property type="match status" value="1"/>
</dbReference>
<dbReference type="GO" id="GO:0005886">
    <property type="term" value="C:plasma membrane"/>
    <property type="evidence" value="ECO:0007669"/>
    <property type="project" value="UniProtKB-SubCell"/>
</dbReference>
<accession>A0A4R5NDZ0</accession>
<evidence type="ECO:0000256" key="8">
    <source>
        <dbReference type="SAM" id="Phobius"/>
    </source>
</evidence>
<feature type="transmembrane region" description="Helical" evidence="8">
    <location>
        <begin position="423"/>
        <end position="440"/>
    </location>
</feature>
<evidence type="ECO:0000313" key="9">
    <source>
        <dbReference type="EMBL" id="TDG71800.1"/>
    </source>
</evidence>
<comment type="subcellular location">
    <subcellularLocation>
        <location evidence="1">Cell membrane</location>
        <topology evidence="1">Multi-pass membrane protein</topology>
    </subcellularLocation>
</comment>
<dbReference type="RefSeq" id="WP_010020603.1">
    <property type="nucleotide sequence ID" value="NZ_PUFN01000019.1"/>
</dbReference>
<comment type="caution">
    <text evidence="9">The sequence shown here is derived from an EMBL/GenBank/DDBJ whole genome shotgun (WGS) entry which is preliminary data.</text>
</comment>
<evidence type="ECO:0000313" key="10">
    <source>
        <dbReference type="Proteomes" id="UP000295257"/>
    </source>
</evidence>
<feature type="transmembrane region" description="Helical" evidence="8">
    <location>
        <begin position="269"/>
        <end position="287"/>
    </location>
</feature>